<dbReference type="PANTHER" id="PTHR46913:SF23">
    <property type="entry name" value="E3 UBIQUITIN-PROTEIN LIGASE RHA4A-RELATED"/>
    <property type="match status" value="1"/>
</dbReference>
<feature type="transmembrane region" description="Helical" evidence="11">
    <location>
        <begin position="20"/>
        <end position="45"/>
    </location>
</feature>
<keyword evidence="11" id="KW-1133">Transmembrane helix</keyword>
<dbReference type="EMBL" id="JXTB01000828">
    <property type="protein sequence ID" value="PON32353.1"/>
    <property type="molecule type" value="Genomic_DNA"/>
</dbReference>
<name>A0A2P5A728_PARAD</name>
<keyword evidence="4" id="KW-0808">Transferase</keyword>
<evidence type="ECO:0000313" key="13">
    <source>
        <dbReference type="EMBL" id="PON32353.1"/>
    </source>
</evidence>
<dbReference type="PROSITE" id="PS50089">
    <property type="entry name" value="ZF_RING_2"/>
    <property type="match status" value="1"/>
</dbReference>
<proteinExistence type="predicted"/>
<feature type="compositionally biased region" description="Low complexity" evidence="10">
    <location>
        <begin position="207"/>
        <end position="220"/>
    </location>
</feature>
<evidence type="ECO:0000256" key="5">
    <source>
        <dbReference type="ARBA" id="ARBA00022723"/>
    </source>
</evidence>
<feature type="region of interest" description="Disordered" evidence="10">
    <location>
        <begin position="162"/>
        <end position="220"/>
    </location>
</feature>
<dbReference type="GO" id="GO:0016567">
    <property type="term" value="P:protein ubiquitination"/>
    <property type="evidence" value="ECO:0007669"/>
    <property type="project" value="InterPro"/>
</dbReference>
<dbReference type="PANTHER" id="PTHR46913">
    <property type="entry name" value="RING-H2 FINGER PROTEIN ATL16"/>
    <property type="match status" value="1"/>
</dbReference>
<feature type="compositionally biased region" description="Low complexity" evidence="10">
    <location>
        <begin position="237"/>
        <end position="248"/>
    </location>
</feature>
<evidence type="ECO:0000256" key="1">
    <source>
        <dbReference type="ARBA" id="ARBA00000900"/>
    </source>
</evidence>
<keyword evidence="5" id="KW-0479">Metal-binding</keyword>
<keyword evidence="11" id="KW-0472">Membrane</keyword>
<comment type="caution">
    <text evidence="13">The sequence shown here is derived from an EMBL/GenBank/DDBJ whole genome shotgun (WGS) entry which is preliminary data.</text>
</comment>
<evidence type="ECO:0000313" key="14">
    <source>
        <dbReference type="Proteomes" id="UP000237105"/>
    </source>
</evidence>
<dbReference type="CDD" id="cd16461">
    <property type="entry name" value="RING-H2_EL5-like"/>
    <property type="match status" value="1"/>
</dbReference>
<dbReference type="EC" id="2.3.2.27" evidence="3"/>
<gene>
    <name evidence="13" type="ORF">PanWU01x14_362100</name>
</gene>
<protein>
    <recommendedName>
        <fullName evidence="3">RING-type E3 ubiquitin transferase</fullName>
        <ecNumber evidence="3">2.3.2.27</ecNumber>
    </recommendedName>
</protein>
<dbReference type="Gene3D" id="3.30.40.10">
    <property type="entry name" value="Zinc/RING finger domain, C3HC4 (zinc finger)"/>
    <property type="match status" value="1"/>
</dbReference>
<accession>A0A2P5A728</accession>
<feature type="region of interest" description="Disordered" evidence="10">
    <location>
        <begin position="231"/>
        <end position="250"/>
    </location>
</feature>
<dbReference type="Pfam" id="PF13639">
    <property type="entry name" value="zf-RING_2"/>
    <property type="match status" value="1"/>
</dbReference>
<evidence type="ECO:0000256" key="7">
    <source>
        <dbReference type="ARBA" id="ARBA00022786"/>
    </source>
</evidence>
<evidence type="ECO:0000256" key="8">
    <source>
        <dbReference type="ARBA" id="ARBA00022833"/>
    </source>
</evidence>
<keyword evidence="6 9" id="KW-0863">Zinc-finger</keyword>
<evidence type="ECO:0000259" key="12">
    <source>
        <dbReference type="PROSITE" id="PS50089"/>
    </source>
</evidence>
<dbReference type="Proteomes" id="UP000237105">
    <property type="component" value="Unassembled WGS sequence"/>
</dbReference>
<dbReference type="GO" id="GO:0061630">
    <property type="term" value="F:ubiquitin protein ligase activity"/>
    <property type="evidence" value="ECO:0007669"/>
    <property type="project" value="UniProtKB-EC"/>
</dbReference>
<feature type="compositionally biased region" description="Polar residues" evidence="10">
    <location>
        <begin position="165"/>
        <end position="174"/>
    </location>
</feature>
<dbReference type="AlphaFoldDB" id="A0A2P5A728"/>
<evidence type="ECO:0000256" key="9">
    <source>
        <dbReference type="PROSITE-ProRule" id="PRU00175"/>
    </source>
</evidence>
<dbReference type="InterPro" id="IPR013083">
    <property type="entry name" value="Znf_RING/FYVE/PHD"/>
</dbReference>
<comment type="catalytic activity">
    <reaction evidence="1">
        <text>S-ubiquitinyl-[E2 ubiquitin-conjugating enzyme]-L-cysteine + [acceptor protein]-L-lysine = [E2 ubiquitin-conjugating enzyme]-L-cysteine + N(6)-ubiquitinyl-[acceptor protein]-L-lysine.</text>
        <dbReference type="EC" id="2.3.2.27"/>
    </reaction>
</comment>
<reference evidence="14" key="1">
    <citation type="submission" date="2016-06" db="EMBL/GenBank/DDBJ databases">
        <title>Parallel loss of symbiosis genes in relatives of nitrogen-fixing non-legume Parasponia.</title>
        <authorList>
            <person name="Van Velzen R."/>
            <person name="Holmer R."/>
            <person name="Bu F."/>
            <person name="Rutten L."/>
            <person name="Van Zeijl A."/>
            <person name="Liu W."/>
            <person name="Santuari L."/>
            <person name="Cao Q."/>
            <person name="Sharma T."/>
            <person name="Shen D."/>
            <person name="Roswanjaya Y."/>
            <person name="Wardhani T."/>
            <person name="Kalhor M.S."/>
            <person name="Jansen J."/>
            <person name="Van den Hoogen J."/>
            <person name="Gungor B."/>
            <person name="Hartog M."/>
            <person name="Hontelez J."/>
            <person name="Verver J."/>
            <person name="Yang W.-C."/>
            <person name="Schijlen E."/>
            <person name="Repin R."/>
            <person name="Schilthuizen M."/>
            <person name="Schranz E."/>
            <person name="Heidstra R."/>
            <person name="Miyata K."/>
            <person name="Fedorova E."/>
            <person name="Kohlen W."/>
            <person name="Bisseling T."/>
            <person name="Smit S."/>
            <person name="Geurts R."/>
        </authorList>
    </citation>
    <scope>NUCLEOTIDE SEQUENCE [LARGE SCALE GENOMIC DNA]</scope>
    <source>
        <strain evidence="14">cv. WU1-14</strain>
    </source>
</reference>
<dbReference type="InterPro" id="IPR044600">
    <property type="entry name" value="ATL1/ATL16-like"/>
</dbReference>
<organism evidence="13 14">
    <name type="scientific">Parasponia andersonii</name>
    <name type="common">Sponia andersonii</name>
    <dbReference type="NCBI Taxonomy" id="3476"/>
    <lineage>
        <taxon>Eukaryota</taxon>
        <taxon>Viridiplantae</taxon>
        <taxon>Streptophyta</taxon>
        <taxon>Embryophyta</taxon>
        <taxon>Tracheophyta</taxon>
        <taxon>Spermatophyta</taxon>
        <taxon>Magnoliopsida</taxon>
        <taxon>eudicotyledons</taxon>
        <taxon>Gunneridae</taxon>
        <taxon>Pentapetalae</taxon>
        <taxon>rosids</taxon>
        <taxon>fabids</taxon>
        <taxon>Rosales</taxon>
        <taxon>Cannabaceae</taxon>
        <taxon>Parasponia</taxon>
    </lineage>
</organism>
<keyword evidence="8" id="KW-0862">Zinc</keyword>
<evidence type="ECO:0000256" key="2">
    <source>
        <dbReference type="ARBA" id="ARBA00004906"/>
    </source>
</evidence>
<evidence type="ECO:0000256" key="3">
    <source>
        <dbReference type="ARBA" id="ARBA00012483"/>
    </source>
</evidence>
<sequence>MGVPQSPTPPHLYPQALQLKLYQAFIFSIPILFSIILFLLFYLFYLKRRASNTLSSPLHPRPRRSHQTTTYISSPCHQLDLKVELKDELPIVLFDEELRKKDSQCCVCLGDFVMKEELLQVPSCKHVFHVDCIHLWLHTNITCPLCRCSVLPATTAAAKLGNPNPAVQPSSSSDAPLPPQGGIVSNQSPQLHVSLEQHDQQQEEDSSTTTTSSINIVTNSSREELIITSTPIDHQESSSSGISTSTNSRENENNMGCYTDQAGSVVIYIQTHGTSVHEAQMIS</sequence>
<evidence type="ECO:0000256" key="4">
    <source>
        <dbReference type="ARBA" id="ARBA00022679"/>
    </source>
</evidence>
<dbReference type="GO" id="GO:0008270">
    <property type="term" value="F:zinc ion binding"/>
    <property type="evidence" value="ECO:0007669"/>
    <property type="project" value="UniProtKB-KW"/>
</dbReference>
<keyword evidence="7" id="KW-0833">Ubl conjugation pathway</keyword>
<keyword evidence="11" id="KW-0812">Transmembrane</keyword>
<keyword evidence="14" id="KW-1185">Reference proteome</keyword>
<comment type="pathway">
    <text evidence="2">Protein modification; protein ubiquitination.</text>
</comment>
<dbReference type="OrthoDB" id="8062037at2759"/>
<feature type="domain" description="RING-type" evidence="12">
    <location>
        <begin position="105"/>
        <end position="147"/>
    </location>
</feature>
<evidence type="ECO:0000256" key="11">
    <source>
        <dbReference type="SAM" id="Phobius"/>
    </source>
</evidence>
<dbReference type="InterPro" id="IPR001841">
    <property type="entry name" value="Znf_RING"/>
</dbReference>
<dbReference type="SMART" id="SM00184">
    <property type="entry name" value="RING"/>
    <property type="match status" value="1"/>
</dbReference>
<evidence type="ECO:0000256" key="6">
    <source>
        <dbReference type="ARBA" id="ARBA00022771"/>
    </source>
</evidence>
<dbReference type="SUPFAM" id="SSF57850">
    <property type="entry name" value="RING/U-box"/>
    <property type="match status" value="1"/>
</dbReference>
<evidence type="ECO:0000256" key="10">
    <source>
        <dbReference type="SAM" id="MobiDB-lite"/>
    </source>
</evidence>